<dbReference type="SUPFAM" id="SSF81585">
    <property type="entry name" value="PsbU/PolX domain-like"/>
    <property type="match status" value="1"/>
</dbReference>
<evidence type="ECO:0000313" key="2">
    <source>
        <dbReference type="EMBL" id="OGG34610.1"/>
    </source>
</evidence>
<accession>A0A1F6BCJ0</accession>
<reference evidence="2 3" key="1">
    <citation type="journal article" date="2016" name="Nat. Commun.">
        <title>Thousands of microbial genomes shed light on interconnected biogeochemical processes in an aquifer system.</title>
        <authorList>
            <person name="Anantharaman K."/>
            <person name="Brown C.T."/>
            <person name="Hug L.A."/>
            <person name="Sharon I."/>
            <person name="Castelle C.J."/>
            <person name="Probst A.J."/>
            <person name="Thomas B.C."/>
            <person name="Singh A."/>
            <person name="Wilkins M.J."/>
            <person name="Karaoz U."/>
            <person name="Brodie E.L."/>
            <person name="Williams K.H."/>
            <person name="Hubbard S.S."/>
            <person name="Banfield J.F."/>
        </authorList>
    </citation>
    <scope>NUCLEOTIDE SEQUENCE [LARGE SCALE GENOMIC DNA]</scope>
</reference>
<dbReference type="Pfam" id="PF12836">
    <property type="entry name" value="HHH_3"/>
    <property type="match status" value="1"/>
</dbReference>
<evidence type="ECO:0000256" key="1">
    <source>
        <dbReference type="SAM" id="Phobius"/>
    </source>
</evidence>
<proteinExistence type="predicted"/>
<sequence length="199" mass="20780">MKEIWRLYRVPILLGGASLFFIILSIVLLVKSLQTMSPITFSSDQQATGSAVLGAETIMIDIAGGVISPGVYKLAAESRVEDAIVAAGGLSADVDGELLAKTVNRAMKLIDGAKIFIPSTVDVAQSAAVVATPEKLSQNGGLVSVNFATAAELESLSGIGPATATKIISGRPYQTLEELVTKKAMGTSLFEKLKNQLSL</sequence>
<feature type="transmembrane region" description="Helical" evidence="1">
    <location>
        <begin position="12"/>
        <end position="30"/>
    </location>
</feature>
<dbReference type="Gene3D" id="1.10.150.320">
    <property type="entry name" value="Photosystem II 12 kDa extrinsic protein"/>
    <property type="match status" value="1"/>
</dbReference>
<protein>
    <recommendedName>
        <fullName evidence="4">Soluble ligand binding domain-containing protein</fullName>
    </recommendedName>
</protein>
<keyword evidence="1" id="KW-0812">Transmembrane</keyword>
<name>A0A1F6BCJ0_9BACT</name>
<comment type="caution">
    <text evidence="2">The sequence shown here is derived from an EMBL/GenBank/DDBJ whole genome shotgun (WGS) entry which is preliminary data.</text>
</comment>
<gene>
    <name evidence="2" type="ORF">A2363_02905</name>
</gene>
<keyword evidence="1" id="KW-1133">Transmembrane helix</keyword>
<dbReference type="EMBL" id="MFKE01000026">
    <property type="protein sequence ID" value="OGG34610.1"/>
    <property type="molecule type" value="Genomic_DNA"/>
</dbReference>
<dbReference type="AlphaFoldDB" id="A0A1F6BCJ0"/>
<evidence type="ECO:0008006" key="4">
    <source>
        <dbReference type="Google" id="ProtNLM"/>
    </source>
</evidence>
<dbReference type="STRING" id="1798401.A2363_02905"/>
<dbReference type="Proteomes" id="UP000176186">
    <property type="component" value="Unassembled WGS sequence"/>
</dbReference>
<evidence type="ECO:0000313" key="3">
    <source>
        <dbReference type="Proteomes" id="UP000176186"/>
    </source>
</evidence>
<organism evidence="2 3">
    <name type="scientific">Candidatus Gottesmanbacteria bacterium RIFOXYB1_FULL_47_11</name>
    <dbReference type="NCBI Taxonomy" id="1798401"/>
    <lineage>
        <taxon>Bacteria</taxon>
        <taxon>Candidatus Gottesmaniibacteriota</taxon>
    </lineage>
</organism>
<keyword evidence="1" id="KW-0472">Membrane</keyword>